<sequence>MRKALPFVNLGVKNNCSGMQRISFTQYFSELINDEDVLKIPGAIGRLHKYKSALTVEQLMEPFKCKHGEKWKVYDRKSMATRKHYQNTLRVGDVIVQGEPGTRFYQNSLLKRNLTGDHGYDYINPSMHTIFFAMGPSIRKGVSLPAFQNVEYMNLWLNLLGLPEDTPNNGTLGIMDGILANPPVRQTPFYNPLKECSAVRLSGISGCHSCSSDELETIRRRILCTSPPPFPFQIASSTSRCYQNYCRKLVISGIRKEDPVAVAEQLVGSQTNGQSSCIFTNQKYELCESERNASGVITKSLSAEESDFANISPIVVSWKSGFVNGTKLRNP</sequence>
<dbReference type="Gene3D" id="3.40.720.10">
    <property type="entry name" value="Alkaline Phosphatase, subunit A"/>
    <property type="match status" value="1"/>
</dbReference>
<proteinExistence type="predicted"/>
<keyword evidence="2" id="KW-1185">Reference proteome</keyword>
<dbReference type="SUPFAM" id="SSF53649">
    <property type="entry name" value="Alkaline phosphatase-like"/>
    <property type="match status" value="1"/>
</dbReference>
<dbReference type="STRING" id="29172.A0A0D8Y0C6"/>
<gene>
    <name evidence="1" type="ORF">DICVIV_03668</name>
</gene>
<dbReference type="PANTHER" id="PTHR10151">
    <property type="entry name" value="ECTONUCLEOTIDE PYROPHOSPHATASE/PHOSPHODIESTERASE"/>
    <property type="match status" value="1"/>
</dbReference>
<dbReference type="Proteomes" id="UP000053766">
    <property type="component" value="Unassembled WGS sequence"/>
</dbReference>
<reference evidence="1 2" key="1">
    <citation type="submission" date="2013-11" db="EMBL/GenBank/DDBJ databases">
        <title>Draft genome of the bovine lungworm Dictyocaulus viviparus.</title>
        <authorList>
            <person name="Mitreva M."/>
        </authorList>
    </citation>
    <scope>NUCLEOTIDE SEQUENCE [LARGE SCALE GENOMIC DNA]</scope>
    <source>
        <strain evidence="1 2">HannoverDv2000</strain>
    </source>
</reference>
<accession>A0A0D8Y0C6</accession>
<dbReference type="AlphaFoldDB" id="A0A0D8Y0C6"/>
<dbReference type="EMBL" id="KN716213">
    <property type="protein sequence ID" value="KJH50160.1"/>
    <property type="molecule type" value="Genomic_DNA"/>
</dbReference>
<evidence type="ECO:0000313" key="1">
    <source>
        <dbReference type="EMBL" id="KJH50160.1"/>
    </source>
</evidence>
<dbReference type="InterPro" id="IPR017850">
    <property type="entry name" value="Alkaline_phosphatase_core_sf"/>
</dbReference>
<organism evidence="1 2">
    <name type="scientific">Dictyocaulus viviparus</name>
    <name type="common">Bovine lungworm</name>
    <dbReference type="NCBI Taxonomy" id="29172"/>
    <lineage>
        <taxon>Eukaryota</taxon>
        <taxon>Metazoa</taxon>
        <taxon>Ecdysozoa</taxon>
        <taxon>Nematoda</taxon>
        <taxon>Chromadorea</taxon>
        <taxon>Rhabditida</taxon>
        <taxon>Rhabditina</taxon>
        <taxon>Rhabditomorpha</taxon>
        <taxon>Strongyloidea</taxon>
        <taxon>Metastrongylidae</taxon>
        <taxon>Dictyocaulus</taxon>
    </lineage>
</organism>
<dbReference type="PANTHER" id="PTHR10151:SF114">
    <property type="entry name" value="ECTONUCLEOTIDE PYROPHOSPHATASE_PHOSPHODIESTERASE C27A7.3"/>
    <property type="match status" value="1"/>
</dbReference>
<dbReference type="Pfam" id="PF01663">
    <property type="entry name" value="Phosphodiest"/>
    <property type="match status" value="1"/>
</dbReference>
<dbReference type="OrthoDB" id="415411at2759"/>
<dbReference type="GO" id="GO:0031674">
    <property type="term" value="C:I band"/>
    <property type="evidence" value="ECO:0007669"/>
    <property type="project" value="TreeGrafter"/>
</dbReference>
<dbReference type="GO" id="GO:0016529">
    <property type="term" value="C:sarcoplasmic reticulum"/>
    <property type="evidence" value="ECO:0007669"/>
    <property type="project" value="TreeGrafter"/>
</dbReference>
<dbReference type="InterPro" id="IPR002591">
    <property type="entry name" value="Phosphodiest/P_Trfase"/>
</dbReference>
<reference evidence="2" key="2">
    <citation type="journal article" date="2016" name="Sci. Rep.">
        <title>Dictyocaulus viviparus genome, variome and transcriptome elucidate lungworm biology and support future intervention.</title>
        <authorList>
            <person name="McNulty S.N."/>
            <person name="Strube C."/>
            <person name="Rosa B.A."/>
            <person name="Martin J.C."/>
            <person name="Tyagi R."/>
            <person name="Choi Y.J."/>
            <person name="Wang Q."/>
            <person name="Hallsworth Pepin K."/>
            <person name="Zhang X."/>
            <person name="Ozersky P."/>
            <person name="Wilson R.K."/>
            <person name="Sternberg P.W."/>
            <person name="Gasser R.B."/>
            <person name="Mitreva M."/>
        </authorList>
    </citation>
    <scope>NUCLEOTIDE SEQUENCE [LARGE SCALE GENOMIC DNA]</scope>
    <source>
        <strain evidence="2">HannoverDv2000</strain>
    </source>
</reference>
<evidence type="ECO:0000313" key="2">
    <source>
        <dbReference type="Proteomes" id="UP000053766"/>
    </source>
</evidence>
<name>A0A0D8Y0C6_DICVI</name>
<protein>
    <submittedName>
        <fullName evidence="1">Uncharacterized protein</fullName>
    </submittedName>
</protein>
<dbReference type="GO" id="GO:0055120">
    <property type="term" value="C:striated muscle dense body"/>
    <property type="evidence" value="ECO:0007669"/>
    <property type="project" value="TreeGrafter"/>
</dbReference>